<dbReference type="GO" id="GO:0006955">
    <property type="term" value="P:immune response"/>
    <property type="evidence" value="ECO:0007669"/>
    <property type="project" value="TreeGrafter"/>
</dbReference>
<dbReference type="InterPro" id="IPR050208">
    <property type="entry name" value="MHC_class-I_related"/>
</dbReference>
<dbReference type="PANTHER" id="PTHR16675">
    <property type="entry name" value="MHC CLASS I-RELATED"/>
    <property type="match status" value="1"/>
</dbReference>
<dbReference type="Gene3D" id="2.60.40.10">
    <property type="entry name" value="Immunoglobulins"/>
    <property type="match status" value="1"/>
</dbReference>
<evidence type="ECO:0008006" key="6">
    <source>
        <dbReference type="Google" id="ProtNLM"/>
    </source>
</evidence>
<dbReference type="SUPFAM" id="SSF54452">
    <property type="entry name" value="MHC antigen-recognition domain"/>
    <property type="match status" value="1"/>
</dbReference>
<dbReference type="InterPro" id="IPR011161">
    <property type="entry name" value="MHC_I-like_Ag-recog"/>
</dbReference>
<dbReference type="InterPro" id="IPR011162">
    <property type="entry name" value="MHC_I/II-like_Ag-recog"/>
</dbReference>
<dbReference type="Pfam" id="PF07654">
    <property type="entry name" value="C1-set"/>
    <property type="match status" value="1"/>
</dbReference>
<dbReference type="InterPro" id="IPR036179">
    <property type="entry name" value="Ig-like_dom_sf"/>
</dbReference>
<dbReference type="PANTHER" id="PTHR16675:SF193">
    <property type="entry name" value="LOC571647 PROTEIN-RELATED"/>
    <property type="match status" value="1"/>
</dbReference>
<reference evidence="4" key="2">
    <citation type="submission" date="2025-08" db="UniProtKB">
        <authorList>
            <consortium name="Ensembl"/>
        </authorList>
    </citation>
    <scope>IDENTIFICATION</scope>
</reference>
<dbReference type="GO" id="GO:0005615">
    <property type="term" value="C:extracellular space"/>
    <property type="evidence" value="ECO:0007669"/>
    <property type="project" value="TreeGrafter"/>
</dbReference>
<feature type="domain" description="MHC class I-like antigen recognition-like" evidence="2">
    <location>
        <begin position="1"/>
        <end position="74"/>
    </location>
</feature>
<reference evidence="4" key="1">
    <citation type="submission" date="2014-08" db="EMBL/GenBank/DDBJ databases">
        <authorList>
            <person name="Senf B."/>
            <person name="Petzold A."/>
            <person name="Downie B.R."/>
            <person name="Koch P."/>
            <person name="Platzer M."/>
        </authorList>
    </citation>
    <scope>NUCLEOTIDE SEQUENCE [LARGE SCALE GENOMIC DNA]</scope>
    <source>
        <strain evidence="4">GRZ</strain>
    </source>
</reference>
<dbReference type="InterPro" id="IPR037055">
    <property type="entry name" value="MHC_I-like_Ag-recog_sf"/>
</dbReference>
<feature type="domain" description="Immunoglobulin C1-set" evidence="3">
    <location>
        <begin position="104"/>
        <end position="163"/>
    </location>
</feature>
<dbReference type="Pfam" id="PF00129">
    <property type="entry name" value="MHC_I"/>
    <property type="match status" value="1"/>
</dbReference>
<evidence type="ECO:0000256" key="1">
    <source>
        <dbReference type="ARBA" id="ARBA00023180"/>
    </source>
</evidence>
<keyword evidence="5" id="KW-1185">Reference proteome</keyword>
<organism evidence="4 5">
    <name type="scientific">Nothobranchius furzeri</name>
    <name type="common">Turquoise killifish</name>
    <dbReference type="NCBI Taxonomy" id="105023"/>
    <lineage>
        <taxon>Eukaryota</taxon>
        <taxon>Metazoa</taxon>
        <taxon>Chordata</taxon>
        <taxon>Craniata</taxon>
        <taxon>Vertebrata</taxon>
        <taxon>Euteleostomi</taxon>
        <taxon>Actinopterygii</taxon>
        <taxon>Neopterygii</taxon>
        <taxon>Teleostei</taxon>
        <taxon>Neoteleostei</taxon>
        <taxon>Acanthomorphata</taxon>
        <taxon>Ovalentaria</taxon>
        <taxon>Atherinomorphae</taxon>
        <taxon>Cyprinodontiformes</taxon>
        <taxon>Nothobranchiidae</taxon>
        <taxon>Nothobranchius</taxon>
    </lineage>
</organism>
<protein>
    <recommendedName>
        <fullName evidence="6">Immunoglobulin C1-set domain-containing protein</fullName>
    </recommendedName>
</protein>
<dbReference type="GO" id="GO:0009897">
    <property type="term" value="C:external side of plasma membrane"/>
    <property type="evidence" value="ECO:0007669"/>
    <property type="project" value="TreeGrafter"/>
</dbReference>
<reference evidence="4" key="3">
    <citation type="submission" date="2025-09" db="UniProtKB">
        <authorList>
            <consortium name="Ensembl"/>
        </authorList>
    </citation>
    <scope>IDENTIFICATION</scope>
</reference>
<dbReference type="InterPro" id="IPR003597">
    <property type="entry name" value="Ig_C1-set"/>
</dbReference>
<accession>A0A8C6NW15</accession>
<evidence type="ECO:0000313" key="4">
    <source>
        <dbReference type="Ensembl" id="ENSNFUP00015029375.1"/>
    </source>
</evidence>
<evidence type="ECO:0000313" key="5">
    <source>
        <dbReference type="Proteomes" id="UP000694548"/>
    </source>
</evidence>
<sequence length="210" mass="24000">MVGCEGESQPGGSFHFIRGTNMYSYDGDDFLAFDDKNEVWIAAVGPAVETGRKWNSIPVLTEYTKGYLENEISQIRHCRTNIQRFTYFLFPAPPEVHLFSQRSHVDTKVFLTCLSTGFYPEDVTLQIKRNGRILTAEDGLETSGIRPNEDDTFQRRDRVEILETDVHLSLTASFCIKLFFQPVSLLFILAGTINAVKLHETEREQKIKLK</sequence>
<name>A0A8C6NW15_NOTFU</name>
<dbReference type="Proteomes" id="UP000694548">
    <property type="component" value="Chromosome sgr19"/>
</dbReference>
<dbReference type="Ensembl" id="ENSNFUT00015030685.1">
    <property type="protein sequence ID" value="ENSNFUP00015029375.1"/>
    <property type="gene ID" value="ENSNFUG00015014104.1"/>
</dbReference>
<dbReference type="SUPFAM" id="SSF48726">
    <property type="entry name" value="Immunoglobulin"/>
    <property type="match status" value="1"/>
</dbReference>
<keyword evidence="1" id="KW-0325">Glycoprotein</keyword>
<dbReference type="GeneTree" id="ENSGT01150000287002"/>
<evidence type="ECO:0000259" key="2">
    <source>
        <dbReference type="Pfam" id="PF00129"/>
    </source>
</evidence>
<dbReference type="AlphaFoldDB" id="A0A8C6NW15"/>
<dbReference type="InterPro" id="IPR013783">
    <property type="entry name" value="Ig-like_fold"/>
</dbReference>
<evidence type="ECO:0000259" key="3">
    <source>
        <dbReference type="Pfam" id="PF07654"/>
    </source>
</evidence>
<proteinExistence type="predicted"/>
<dbReference type="Gene3D" id="3.30.500.10">
    <property type="entry name" value="MHC class I-like antigen recognition-like"/>
    <property type="match status" value="1"/>
</dbReference>